<name>A0A8K0VT50_9PLEO</name>
<accession>A0A8K0VT50</accession>
<evidence type="ECO:0000313" key="3">
    <source>
        <dbReference type="Proteomes" id="UP000813461"/>
    </source>
</evidence>
<organism evidence="2 3">
    <name type="scientific">Paraphoma chrysanthemicola</name>
    <dbReference type="NCBI Taxonomy" id="798071"/>
    <lineage>
        <taxon>Eukaryota</taxon>
        <taxon>Fungi</taxon>
        <taxon>Dikarya</taxon>
        <taxon>Ascomycota</taxon>
        <taxon>Pezizomycotina</taxon>
        <taxon>Dothideomycetes</taxon>
        <taxon>Pleosporomycetidae</taxon>
        <taxon>Pleosporales</taxon>
        <taxon>Pleosporineae</taxon>
        <taxon>Phaeosphaeriaceae</taxon>
        <taxon>Paraphoma</taxon>
    </lineage>
</organism>
<feature type="region of interest" description="Disordered" evidence="1">
    <location>
        <begin position="289"/>
        <end position="419"/>
    </location>
</feature>
<reference evidence="2" key="1">
    <citation type="journal article" date="2021" name="Nat. Commun.">
        <title>Genetic determinants of endophytism in the Arabidopsis root mycobiome.</title>
        <authorList>
            <person name="Mesny F."/>
            <person name="Miyauchi S."/>
            <person name="Thiergart T."/>
            <person name="Pickel B."/>
            <person name="Atanasova L."/>
            <person name="Karlsson M."/>
            <person name="Huettel B."/>
            <person name="Barry K.W."/>
            <person name="Haridas S."/>
            <person name="Chen C."/>
            <person name="Bauer D."/>
            <person name="Andreopoulos W."/>
            <person name="Pangilinan J."/>
            <person name="LaButti K."/>
            <person name="Riley R."/>
            <person name="Lipzen A."/>
            <person name="Clum A."/>
            <person name="Drula E."/>
            <person name="Henrissat B."/>
            <person name="Kohler A."/>
            <person name="Grigoriev I.V."/>
            <person name="Martin F.M."/>
            <person name="Hacquard S."/>
        </authorList>
    </citation>
    <scope>NUCLEOTIDE SEQUENCE</scope>
    <source>
        <strain evidence="2">MPI-SDFR-AT-0120</strain>
    </source>
</reference>
<protein>
    <submittedName>
        <fullName evidence="2">Uncharacterized protein</fullName>
    </submittedName>
</protein>
<feature type="region of interest" description="Disordered" evidence="1">
    <location>
        <begin position="23"/>
        <end position="59"/>
    </location>
</feature>
<feature type="compositionally biased region" description="Polar residues" evidence="1">
    <location>
        <begin position="307"/>
        <end position="320"/>
    </location>
</feature>
<evidence type="ECO:0000256" key="1">
    <source>
        <dbReference type="SAM" id="MobiDB-lite"/>
    </source>
</evidence>
<evidence type="ECO:0000313" key="2">
    <source>
        <dbReference type="EMBL" id="KAH7074201.1"/>
    </source>
</evidence>
<comment type="caution">
    <text evidence="2">The sequence shown here is derived from an EMBL/GenBank/DDBJ whole genome shotgun (WGS) entry which is preliminary data.</text>
</comment>
<proteinExistence type="predicted"/>
<dbReference type="OrthoDB" id="10353562at2759"/>
<dbReference type="EMBL" id="JAGMVJ010000021">
    <property type="protein sequence ID" value="KAH7074201.1"/>
    <property type="molecule type" value="Genomic_DNA"/>
</dbReference>
<sequence length="434" mass="48858">MVAPSKFEGDRQPVLARFIEHDGPDVLNYGPADSNSACSPEATRMSPAPSAERSVPTQPLPINFIPCRRSDCSLASPYRPWDEMRNSERRKHLYRPLSRRDFEVGDIVNGPIVTMSMDNSQEGVATDFGRFSPKYRYGMVVRNCPTHMVILVFESAGGCGPMNKPPDKQRDCFGVTTEGTEYLCHTKDRNGVIDETVSYAPSQGVFYIPVNHQFHPKVGTYGDFSYVAALPYDSRVKDCGPLPDGTRDEILRRYLKQTLHETDLPLSMKKSMLEDIIRQLEQKEQEEAAMVQAEEAKKESRGLRFGTGSSAPQQNDSNRGQIARPQPGQPLAHRDSNALLHGQPKKRGHDSDVTMPAQETKRAKTDYSVLMSYEQQHFQESSHRGPYGGASTLNNSRRPSGEDSGYDSRPRGPQSARYTAWNHFQYRNFDSYRP</sequence>
<dbReference type="Proteomes" id="UP000813461">
    <property type="component" value="Unassembled WGS sequence"/>
</dbReference>
<keyword evidence="3" id="KW-1185">Reference proteome</keyword>
<dbReference type="AlphaFoldDB" id="A0A8K0VT50"/>
<gene>
    <name evidence="2" type="ORF">FB567DRAFT_611118</name>
</gene>